<evidence type="ECO:0000313" key="3">
    <source>
        <dbReference type="EMBL" id="CAK9010103.1"/>
    </source>
</evidence>
<feature type="chain" id="PRO_5046414431" evidence="2">
    <location>
        <begin position="16"/>
        <end position="569"/>
    </location>
</feature>
<keyword evidence="4" id="KW-1185">Reference proteome</keyword>
<comment type="caution">
    <text evidence="3">The sequence shown here is derived from an EMBL/GenBank/DDBJ whole genome shotgun (WGS) entry which is preliminary data.</text>
</comment>
<evidence type="ECO:0000256" key="2">
    <source>
        <dbReference type="SAM" id="SignalP"/>
    </source>
</evidence>
<sequence length="569" mass="62890">MKLWTVLGWAQATLASEQCYSSRGCEAARAGTPSTDCSVFGVDGAERCLRALNASSGVDLVPLEEVMAKLEEVGQEQLHAAALRGDAWVERFARRHCRDDRVERVHFPKDSKGEAALRRRLEQLRTPSSASSASSWLRDVILVHSDELQDGIGARFKKAIELMGAALLLGFDGGVVNLPPAGGLLHPSSWTHGPVWCHESPADGPEEQTQNPDYPLRCWRFDLQKDFLAQSEEPEGRQLLWGYEYPELENSSKSFACFSFQGELHLLCTSGDLEGPPWRFLQRFPQTPPTLQRLFRSARRFAAAPRGGTARAAAAPCGYGDGGLRHVAMHVRRGDVGEKSGYALNQQLKADFPRPWLCALARALAPADAARALGTGRGALRRRGLEGFRALGGTGGDEVLPEVHIIVNNNPREALLCMASAEVLITSLSSLSWSAAVLNEGLVLHPTVGARSMQKDLRDQYLDWAENWFPASDVWNHPERLRESHVEVTPSVKAAPSRRGSSFREMEHPPPPPPPPKGLSWDEKKLCSQQEYYEDCIQCCREKMPAHSAKCMHKFCTPLLTKPKPQDLQ</sequence>
<name>A0ABP0J721_9DINO</name>
<feature type="region of interest" description="Disordered" evidence="1">
    <location>
        <begin position="488"/>
        <end position="521"/>
    </location>
</feature>
<protein>
    <submittedName>
        <fullName evidence="3">Uncharacterized protein</fullName>
    </submittedName>
</protein>
<dbReference type="Proteomes" id="UP001642484">
    <property type="component" value="Unassembled WGS sequence"/>
</dbReference>
<gene>
    <name evidence="3" type="ORF">CCMP2556_LOCUS9949</name>
</gene>
<dbReference type="EMBL" id="CAXAMN010004570">
    <property type="protein sequence ID" value="CAK9010103.1"/>
    <property type="molecule type" value="Genomic_DNA"/>
</dbReference>
<keyword evidence="2" id="KW-0732">Signal</keyword>
<evidence type="ECO:0000256" key="1">
    <source>
        <dbReference type="SAM" id="MobiDB-lite"/>
    </source>
</evidence>
<evidence type="ECO:0000313" key="4">
    <source>
        <dbReference type="Proteomes" id="UP001642484"/>
    </source>
</evidence>
<proteinExistence type="predicted"/>
<accession>A0ABP0J721</accession>
<organism evidence="3 4">
    <name type="scientific">Durusdinium trenchii</name>
    <dbReference type="NCBI Taxonomy" id="1381693"/>
    <lineage>
        <taxon>Eukaryota</taxon>
        <taxon>Sar</taxon>
        <taxon>Alveolata</taxon>
        <taxon>Dinophyceae</taxon>
        <taxon>Suessiales</taxon>
        <taxon>Symbiodiniaceae</taxon>
        <taxon>Durusdinium</taxon>
    </lineage>
</organism>
<reference evidence="3 4" key="1">
    <citation type="submission" date="2024-02" db="EMBL/GenBank/DDBJ databases">
        <authorList>
            <person name="Chen Y."/>
            <person name="Shah S."/>
            <person name="Dougan E. K."/>
            <person name="Thang M."/>
            <person name="Chan C."/>
        </authorList>
    </citation>
    <scope>NUCLEOTIDE SEQUENCE [LARGE SCALE GENOMIC DNA]</scope>
</reference>
<feature type="signal peptide" evidence="2">
    <location>
        <begin position="1"/>
        <end position="15"/>
    </location>
</feature>